<dbReference type="AlphaFoldDB" id="A0AAP9U363"/>
<gene>
    <name evidence="1" type="ORF">HV331_00540</name>
</gene>
<dbReference type="EMBL" id="CP055904">
    <property type="protein sequence ID" value="QMR38074.1"/>
    <property type="molecule type" value="Genomic_DNA"/>
</dbReference>
<protein>
    <recommendedName>
        <fullName evidence="3">Pectate lyase superfamily protein domain-containing protein</fullName>
    </recommendedName>
</protein>
<dbReference type="InterPro" id="IPR011050">
    <property type="entry name" value="Pectin_lyase_fold/virulence"/>
</dbReference>
<name>A0AAP9U363_KLEAE</name>
<organism evidence="1 2">
    <name type="scientific">Klebsiella aerogenes</name>
    <name type="common">Enterobacter aerogenes</name>
    <dbReference type="NCBI Taxonomy" id="548"/>
    <lineage>
        <taxon>Bacteria</taxon>
        <taxon>Pseudomonadati</taxon>
        <taxon>Pseudomonadota</taxon>
        <taxon>Gammaproteobacteria</taxon>
        <taxon>Enterobacterales</taxon>
        <taxon>Enterobacteriaceae</taxon>
        <taxon>Klebsiella/Raoultella group</taxon>
        <taxon>Klebsiella</taxon>
    </lineage>
</organism>
<evidence type="ECO:0008006" key="3">
    <source>
        <dbReference type="Google" id="ProtNLM"/>
    </source>
</evidence>
<dbReference type="InterPro" id="IPR012334">
    <property type="entry name" value="Pectin_lyas_fold"/>
</dbReference>
<sequence length="562" mass="59841">MASLNDDNLRDDLSSTESGKGASLVALEQGGNVQQSINIVMPEWYGAKGNGLDDDSSAFTQAANTGKNLYLTSGKKYILTSPCALPFIANYEDGERKTVFGNGAKLITKGAYSPFNQYTDEKKSSLSAIVYGWNFFDLNIEGFANKDSSYDLVNGAHGISFGFGKAYNIKGFGLCNVIRAYGKTIAKHVYGDELRNALYSCYPYPKNTSIGNNKLFNACVNWCSGDGLVLKGSDIYVDGFHYKYAGCITASNNDGANATRGVAISAGADGVPASSVTINNISGEFYGAGSLNLNASDVTISGGINLGSYYTENFKAELSSAAVWLNVTNAMIGDIKCENIFTGLGINPGCSDFHISSFSAKSKYNVSKHPFFSIGDSADSKITKGYIGKLNLFGESAINNDVYINTSGVIIDSIHISQMNNQEGGDSVTIAKAATINNITLISTTSAATNNTLNFLAAAKVQNIYIERVFGTAITISNDIVPKLDRIYLFNKQGAKAPIIINGNGSASHQWGIVTITGPSVASPRISGSLIMEGYSGNEWKRAIDTVSASVSYPQKQIFTLT</sequence>
<accession>A0AAP9U363</accession>
<dbReference type="Gene3D" id="2.160.20.10">
    <property type="entry name" value="Single-stranded right-handed beta-helix, Pectin lyase-like"/>
    <property type="match status" value="1"/>
</dbReference>
<dbReference type="RefSeq" id="WP_047041597.1">
    <property type="nucleotide sequence ID" value="NZ_CAYAFT010000001.1"/>
</dbReference>
<proteinExistence type="predicted"/>
<dbReference type="SUPFAM" id="SSF51126">
    <property type="entry name" value="Pectin lyase-like"/>
    <property type="match status" value="1"/>
</dbReference>
<dbReference type="Proteomes" id="UP000514462">
    <property type="component" value="Chromosome"/>
</dbReference>
<reference evidence="2" key="1">
    <citation type="submission" date="2020-06" db="EMBL/GenBank/DDBJ databases">
        <title>REHAB project genomes.</title>
        <authorList>
            <person name="Shaw L.P."/>
        </authorList>
    </citation>
    <scope>NUCLEOTIDE SEQUENCE [LARGE SCALE GENOMIC DNA]</scope>
    <source>
        <strain evidence="2">RHBSTW-00938</strain>
    </source>
</reference>
<evidence type="ECO:0000313" key="2">
    <source>
        <dbReference type="Proteomes" id="UP000514462"/>
    </source>
</evidence>
<evidence type="ECO:0000313" key="1">
    <source>
        <dbReference type="EMBL" id="QMR38074.1"/>
    </source>
</evidence>